<evidence type="ECO:0000256" key="4">
    <source>
        <dbReference type="ARBA" id="ARBA00023315"/>
    </source>
</evidence>
<organism evidence="7 8">
    <name type="scientific">Trichococcus pasteurii</name>
    <dbReference type="NCBI Taxonomy" id="43064"/>
    <lineage>
        <taxon>Bacteria</taxon>
        <taxon>Bacillati</taxon>
        <taxon>Bacillota</taxon>
        <taxon>Bacilli</taxon>
        <taxon>Lactobacillales</taxon>
        <taxon>Carnobacteriaceae</taxon>
        <taxon>Trichococcus</taxon>
    </lineage>
</organism>
<dbReference type="CDD" id="cd03357">
    <property type="entry name" value="LbH_MAT_GAT"/>
    <property type="match status" value="1"/>
</dbReference>
<sequence>MKSELEKMIAGELYFSSNPELSSMRHSSREKMHLFNNETDARKRSELLKNWFGKTGENIYIEPTFSLDYGFNIFVGENFYANFNCTILDTCPVTFGDNVMIAPNVSFYTATHPIDPVERNSGWEYGKPITIGNNVWIGGSSVIGPGVTLGDNVVVGMGSVVTKSFPDNVVIAGNPARVIREIELSDSKS</sequence>
<dbReference type="FunFam" id="2.160.10.10:FF:000008">
    <property type="entry name" value="Maltose O-acetyltransferase"/>
    <property type="match status" value="1"/>
</dbReference>
<dbReference type="Gene3D" id="2.160.10.10">
    <property type="entry name" value="Hexapeptide repeat proteins"/>
    <property type="match status" value="1"/>
</dbReference>
<dbReference type="PANTHER" id="PTHR43017:SF1">
    <property type="entry name" value="ACETYLTRANSFERASE YJL218W-RELATED"/>
    <property type="match status" value="1"/>
</dbReference>
<gene>
    <name evidence="7" type="ORF">TPAS_872</name>
</gene>
<evidence type="ECO:0000256" key="3">
    <source>
        <dbReference type="ARBA" id="ARBA00022737"/>
    </source>
</evidence>
<dbReference type="InterPro" id="IPR039369">
    <property type="entry name" value="LacA-like"/>
</dbReference>
<keyword evidence="3" id="KW-0677">Repeat</keyword>
<dbReference type="InterPro" id="IPR011004">
    <property type="entry name" value="Trimer_LpxA-like_sf"/>
</dbReference>
<dbReference type="SUPFAM" id="SSF51161">
    <property type="entry name" value="Trimeric LpxA-like enzymes"/>
    <property type="match status" value="1"/>
</dbReference>
<evidence type="ECO:0000313" key="7">
    <source>
        <dbReference type="EMBL" id="SLM51196.1"/>
    </source>
</evidence>
<name>A0A1W1IDW2_9LACT</name>
<comment type="similarity">
    <text evidence="1 5">Belongs to the transferase hexapeptide repeat family.</text>
</comment>
<dbReference type="Pfam" id="PF12464">
    <property type="entry name" value="Mac"/>
    <property type="match status" value="1"/>
</dbReference>
<accession>A0A1W1IDW2</accession>
<dbReference type="STRING" id="43064.SAMN04488086_10159"/>
<evidence type="ECO:0000313" key="8">
    <source>
        <dbReference type="Proteomes" id="UP000195985"/>
    </source>
</evidence>
<protein>
    <recommendedName>
        <fullName evidence="5">Acetyltransferase</fullName>
        <ecNumber evidence="5">2.3.1.-</ecNumber>
    </recommendedName>
</protein>
<dbReference type="AlphaFoldDB" id="A0A1W1IDW2"/>
<keyword evidence="4 5" id="KW-0012">Acyltransferase</keyword>
<evidence type="ECO:0000256" key="1">
    <source>
        <dbReference type="ARBA" id="ARBA00007274"/>
    </source>
</evidence>
<feature type="domain" description="Maltose/galactoside acetyltransferase" evidence="6">
    <location>
        <begin position="5"/>
        <end position="57"/>
    </location>
</feature>
<dbReference type="EMBL" id="FWEY01000002">
    <property type="protein sequence ID" value="SLM51196.1"/>
    <property type="molecule type" value="Genomic_DNA"/>
</dbReference>
<evidence type="ECO:0000259" key="6">
    <source>
        <dbReference type="SMART" id="SM01266"/>
    </source>
</evidence>
<evidence type="ECO:0000256" key="2">
    <source>
        <dbReference type="ARBA" id="ARBA00022679"/>
    </source>
</evidence>
<dbReference type="PANTHER" id="PTHR43017">
    <property type="entry name" value="GALACTOSIDE O-ACETYLTRANSFERASE"/>
    <property type="match status" value="1"/>
</dbReference>
<keyword evidence="2 5" id="KW-0808">Transferase</keyword>
<dbReference type="InterPro" id="IPR001451">
    <property type="entry name" value="Hexapep"/>
</dbReference>
<dbReference type="OrthoDB" id="9812571at2"/>
<reference evidence="8" key="1">
    <citation type="submission" date="2016-04" db="EMBL/GenBank/DDBJ databases">
        <authorList>
            <person name="Strepis N."/>
        </authorList>
    </citation>
    <scope>NUCLEOTIDE SEQUENCE [LARGE SCALE GENOMIC DNA]</scope>
</reference>
<keyword evidence="8" id="KW-1185">Reference proteome</keyword>
<evidence type="ECO:0000256" key="5">
    <source>
        <dbReference type="RuleBase" id="RU367021"/>
    </source>
</evidence>
<dbReference type="EC" id="2.3.1.-" evidence="5"/>
<dbReference type="GO" id="GO:0008870">
    <property type="term" value="F:galactoside O-acetyltransferase activity"/>
    <property type="evidence" value="ECO:0007669"/>
    <property type="project" value="TreeGrafter"/>
</dbReference>
<dbReference type="Proteomes" id="UP000195985">
    <property type="component" value="Unassembled WGS sequence"/>
</dbReference>
<dbReference type="InterPro" id="IPR024688">
    <property type="entry name" value="Mac_dom"/>
</dbReference>
<dbReference type="Pfam" id="PF14602">
    <property type="entry name" value="Hexapep_2"/>
    <property type="match status" value="1"/>
</dbReference>
<dbReference type="SMART" id="SM01266">
    <property type="entry name" value="Mac"/>
    <property type="match status" value="1"/>
</dbReference>
<proteinExistence type="inferred from homology"/>